<evidence type="ECO:0000313" key="5">
    <source>
        <dbReference type="EMBL" id="GCD40857.1"/>
    </source>
</evidence>
<comment type="similarity">
    <text evidence="3">Belongs to the bacterial histone-like protein family.</text>
</comment>
<keyword evidence="2 5" id="KW-0238">DNA-binding</keyword>
<reference evidence="5 6" key="1">
    <citation type="submission" date="2018-11" db="EMBL/GenBank/DDBJ databases">
        <title>Whole genome sequence of Streptomyces paromomycinus NBRC 15454(T).</title>
        <authorList>
            <person name="Komaki H."/>
            <person name="Tamura T."/>
        </authorList>
    </citation>
    <scope>NUCLEOTIDE SEQUENCE [LARGE SCALE GENOMIC DNA]</scope>
    <source>
        <strain evidence="5 6">NBRC 15454</strain>
    </source>
</reference>
<name>A0A401VUU7_STREY</name>
<dbReference type="CDD" id="cd13831">
    <property type="entry name" value="HU"/>
    <property type="match status" value="1"/>
</dbReference>
<sequence>MITVMLRAVRVAPDGTYRPLTVPRDGEARRAALSAAVGGAPEYAHYGRFGRGAVCAVVHETGCGDDLPSNWLATGFVARVRGGPLPYCLYGPVVLLGYDPHTRQLADLGDEDRRRGATRRATKHPRRAAPGSGRPDHRRRADGTPPGTPPTEDVIFMNQTALNTAVAAASGLSQTQAARAVTALFDVVVRTVTAGEPVSVTNFGTFRPAQRPAGTRQNPRTGERFTADAKTCMRFRVSPKTRRIVAAGDPNAVRRKGTGQRHADQRGLRAR</sequence>
<dbReference type="SMART" id="SM00411">
    <property type="entry name" value="BHL"/>
    <property type="match status" value="1"/>
</dbReference>
<dbReference type="RefSeq" id="WP_125051420.1">
    <property type="nucleotide sequence ID" value="NZ_BHZD01000001.1"/>
</dbReference>
<evidence type="ECO:0000256" key="3">
    <source>
        <dbReference type="RuleBase" id="RU003939"/>
    </source>
</evidence>
<organism evidence="5 6">
    <name type="scientific">Streptomyces paromomycinus</name>
    <name type="common">Streptomyces rimosus subsp. paromomycinus</name>
    <dbReference type="NCBI Taxonomy" id="92743"/>
    <lineage>
        <taxon>Bacteria</taxon>
        <taxon>Bacillati</taxon>
        <taxon>Actinomycetota</taxon>
        <taxon>Actinomycetes</taxon>
        <taxon>Kitasatosporales</taxon>
        <taxon>Streptomycetaceae</taxon>
        <taxon>Streptomyces</taxon>
    </lineage>
</organism>
<keyword evidence="1" id="KW-0226">DNA condensation</keyword>
<dbReference type="GO" id="GO:0003677">
    <property type="term" value="F:DNA binding"/>
    <property type="evidence" value="ECO:0007669"/>
    <property type="project" value="UniProtKB-KW"/>
</dbReference>
<dbReference type="AlphaFoldDB" id="A0A401VUU7"/>
<feature type="compositionally biased region" description="Basic residues" evidence="4">
    <location>
        <begin position="116"/>
        <end position="127"/>
    </location>
</feature>
<accession>A0A401VUU7</accession>
<dbReference type="GO" id="GO:0030261">
    <property type="term" value="P:chromosome condensation"/>
    <property type="evidence" value="ECO:0007669"/>
    <property type="project" value="UniProtKB-KW"/>
</dbReference>
<dbReference type="InterPro" id="IPR000119">
    <property type="entry name" value="Hist_DNA-bd"/>
</dbReference>
<evidence type="ECO:0000256" key="1">
    <source>
        <dbReference type="ARBA" id="ARBA00023067"/>
    </source>
</evidence>
<feature type="compositionally biased region" description="Basic and acidic residues" evidence="4">
    <location>
        <begin position="261"/>
        <end position="271"/>
    </location>
</feature>
<evidence type="ECO:0000256" key="4">
    <source>
        <dbReference type="SAM" id="MobiDB-lite"/>
    </source>
</evidence>
<evidence type="ECO:0000313" key="6">
    <source>
        <dbReference type="Proteomes" id="UP000286746"/>
    </source>
</evidence>
<dbReference type="Gene3D" id="4.10.520.10">
    <property type="entry name" value="IHF-like DNA-binding proteins"/>
    <property type="match status" value="1"/>
</dbReference>
<dbReference type="EMBL" id="BHZD01000001">
    <property type="protein sequence ID" value="GCD40857.1"/>
    <property type="molecule type" value="Genomic_DNA"/>
</dbReference>
<comment type="caution">
    <text evidence="5">The sequence shown here is derived from an EMBL/GenBank/DDBJ whole genome shotgun (WGS) entry which is preliminary data.</text>
</comment>
<dbReference type="GO" id="GO:0030527">
    <property type="term" value="F:structural constituent of chromatin"/>
    <property type="evidence" value="ECO:0007669"/>
    <property type="project" value="InterPro"/>
</dbReference>
<protein>
    <submittedName>
        <fullName evidence="5">DNA-binding protein HU 2</fullName>
    </submittedName>
</protein>
<evidence type="ECO:0000256" key="2">
    <source>
        <dbReference type="ARBA" id="ARBA00023125"/>
    </source>
</evidence>
<dbReference type="Pfam" id="PF00216">
    <property type="entry name" value="Bac_DNA_binding"/>
    <property type="match status" value="1"/>
</dbReference>
<dbReference type="PANTHER" id="PTHR33175:SF3">
    <property type="entry name" value="DNA-BINDING PROTEIN HU-BETA"/>
    <property type="match status" value="1"/>
</dbReference>
<dbReference type="PANTHER" id="PTHR33175">
    <property type="entry name" value="DNA-BINDING PROTEIN HU"/>
    <property type="match status" value="1"/>
</dbReference>
<feature type="region of interest" description="Disordered" evidence="4">
    <location>
        <begin position="246"/>
        <end position="271"/>
    </location>
</feature>
<dbReference type="InterPro" id="IPR010992">
    <property type="entry name" value="IHF-like_DNA-bd_dom_sf"/>
</dbReference>
<dbReference type="Proteomes" id="UP000286746">
    <property type="component" value="Unassembled WGS sequence"/>
</dbReference>
<feature type="region of interest" description="Disordered" evidence="4">
    <location>
        <begin position="106"/>
        <end position="153"/>
    </location>
</feature>
<proteinExistence type="inferred from homology"/>
<dbReference type="GO" id="GO:0005829">
    <property type="term" value="C:cytosol"/>
    <property type="evidence" value="ECO:0007669"/>
    <property type="project" value="TreeGrafter"/>
</dbReference>
<gene>
    <name evidence="5" type="primary">hup2</name>
    <name evidence="5" type="ORF">GKJPGBOP_00510</name>
</gene>
<keyword evidence="6" id="KW-1185">Reference proteome</keyword>
<dbReference type="SUPFAM" id="SSF47729">
    <property type="entry name" value="IHF-like DNA-binding proteins"/>
    <property type="match status" value="1"/>
</dbReference>
<feature type="region of interest" description="Disordered" evidence="4">
    <location>
        <begin position="203"/>
        <end position="222"/>
    </location>
</feature>